<evidence type="ECO:0000313" key="2">
    <source>
        <dbReference type="EnsemblMetazoa" id="XP_038057982.1"/>
    </source>
</evidence>
<keyword evidence="3" id="KW-1185">Reference proteome</keyword>
<dbReference type="AlphaFoldDB" id="A0A914A2C2"/>
<proteinExistence type="predicted"/>
<protein>
    <submittedName>
        <fullName evidence="2">Uncharacterized protein</fullName>
    </submittedName>
</protein>
<name>A0A914A2C2_PATMI</name>
<reference evidence="2" key="1">
    <citation type="submission" date="2022-11" db="UniProtKB">
        <authorList>
            <consortium name="EnsemblMetazoa"/>
        </authorList>
    </citation>
    <scope>IDENTIFICATION</scope>
</reference>
<accession>A0A914A2C2</accession>
<dbReference type="GeneID" id="119729486"/>
<dbReference type="PANTHER" id="PTHR44279:SF2">
    <property type="entry name" value="HYDROXYSTEROID (11-BETA) DEHYDROGENASE 1-LIKE B-RELATED"/>
    <property type="match status" value="1"/>
</dbReference>
<dbReference type="EnsemblMetazoa" id="XM_038202054.1">
    <property type="protein sequence ID" value="XP_038057982.1"/>
    <property type="gene ID" value="LOC119729486"/>
</dbReference>
<dbReference type="PANTHER" id="PTHR44279">
    <property type="entry name" value="HYDROXYSTEROID (11-BETA) DEHYDROGENASE 1-LIKE B-RELATED"/>
    <property type="match status" value="1"/>
</dbReference>
<evidence type="ECO:0000313" key="3">
    <source>
        <dbReference type="Proteomes" id="UP000887568"/>
    </source>
</evidence>
<dbReference type="InterPro" id="IPR020904">
    <property type="entry name" value="Sc_DH/Rdtase_CS"/>
</dbReference>
<organism evidence="2 3">
    <name type="scientific">Patiria miniata</name>
    <name type="common">Bat star</name>
    <name type="synonym">Asterina miniata</name>
    <dbReference type="NCBI Taxonomy" id="46514"/>
    <lineage>
        <taxon>Eukaryota</taxon>
        <taxon>Metazoa</taxon>
        <taxon>Echinodermata</taxon>
        <taxon>Eleutherozoa</taxon>
        <taxon>Asterozoa</taxon>
        <taxon>Asteroidea</taxon>
        <taxon>Valvatacea</taxon>
        <taxon>Valvatida</taxon>
        <taxon>Asterinidae</taxon>
        <taxon>Patiria</taxon>
    </lineage>
</organism>
<dbReference type="RefSeq" id="XP_038057982.1">
    <property type="nucleotide sequence ID" value="XM_038202054.1"/>
</dbReference>
<dbReference type="OrthoDB" id="1933717at2759"/>
<dbReference type="InterPro" id="IPR036291">
    <property type="entry name" value="NAD(P)-bd_dom_sf"/>
</dbReference>
<dbReference type="OMA" id="SMEDMAL"/>
<keyword evidence="1" id="KW-0560">Oxidoreductase</keyword>
<dbReference type="PROSITE" id="PS00061">
    <property type="entry name" value="ADH_SHORT"/>
    <property type="match status" value="1"/>
</dbReference>
<dbReference type="PRINTS" id="PR00081">
    <property type="entry name" value="GDHRDH"/>
</dbReference>
<sequence>MINTTAYTRAAVQRGRQPAVKAVSAQSVSKKASINGKRVVITGASTGIGEQIAYQYASLGARVLITARREALLKQVVARCKELGAKEAFYLPLDMGRENDTRRLIDEAKARFGGLDHLILNHVAYSELAVWSGDLDGLRKAMDINFHAYVSLATFATPMLAESKGSIAVVSSVAGKVGVPFVADYSASKFALHGFFDTLRQEYQMQNMGISVTIFSLGSISTERALDNSKGTMYTGMYITTPSSTAYRIMAGTTNREREVFYPRHQTLIFPILRDLAPQLLEALMQQTVKPEVRENLLKNQNPLNKKN</sequence>
<dbReference type="Pfam" id="PF00106">
    <property type="entry name" value="adh_short"/>
    <property type="match status" value="1"/>
</dbReference>
<evidence type="ECO:0000256" key="1">
    <source>
        <dbReference type="ARBA" id="ARBA00023002"/>
    </source>
</evidence>
<dbReference type="InterPro" id="IPR051253">
    <property type="entry name" value="11-beta-HSD"/>
</dbReference>
<dbReference type="SUPFAM" id="SSF51735">
    <property type="entry name" value="NAD(P)-binding Rossmann-fold domains"/>
    <property type="match status" value="1"/>
</dbReference>
<dbReference type="Gene3D" id="3.40.50.720">
    <property type="entry name" value="NAD(P)-binding Rossmann-like Domain"/>
    <property type="match status" value="1"/>
</dbReference>
<dbReference type="GO" id="GO:0016491">
    <property type="term" value="F:oxidoreductase activity"/>
    <property type="evidence" value="ECO:0007669"/>
    <property type="project" value="UniProtKB-KW"/>
</dbReference>
<dbReference type="Proteomes" id="UP000887568">
    <property type="component" value="Unplaced"/>
</dbReference>
<dbReference type="InterPro" id="IPR002347">
    <property type="entry name" value="SDR_fam"/>
</dbReference>